<protein>
    <submittedName>
        <fullName evidence="6">GAF domain-containing protein</fullName>
    </submittedName>
</protein>
<keyword evidence="1" id="KW-0808">Transferase</keyword>
<evidence type="ECO:0000256" key="1">
    <source>
        <dbReference type="ARBA" id="ARBA00022679"/>
    </source>
</evidence>
<dbReference type="InterPro" id="IPR003594">
    <property type="entry name" value="HATPase_dom"/>
</dbReference>
<organism evidence="6 7">
    <name type="scientific">Geodermatophilus arenarius</name>
    <dbReference type="NCBI Taxonomy" id="1137990"/>
    <lineage>
        <taxon>Bacteria</taxon>
        <taxon>Bacillati</taxon>
        <taxon>Actinomycetota</taxon>
        <taxon>Actinomycetes</taxon>
        <taxon>Geodermatophilales</taxon>
        <taxon>Geodermatophilaceae</taxon>
        <taxon>Geodermatophilus</taxon>
    </lineage>
</organism>
<proteinExistence type="predicted"/>
<dbReference type="InterPro" id="IPR003018">
    <property type="entry name" value="GAF"/>
</dbReference>
<feature type="domain" description="Histidine kinase/HSP90-like ATPase" evidence="5">
    <location>
        <begin position="426"/>
        <end position="525"/>
    </location>
</feature>
<dbReference type="PANTHER" id="PTHR24421">
    <property type="entry name" value="NITRATE/NITRITE SENSOR PROTEIN NARX-RELATED"/>
    <property type="match status" value="1"/>
</dbReference>
<dbReference type="Pfam" id="PF13185">
    <property type="entry name" value="GAF_2"/>
    <property type="match status" value="1"/>
</dbReference>
<dbReference type="CDD" id="cd16917">
    <property type="entry name" value="HATPase_UhpB-NarQ-NarX-like"/>
    <property type="match status" value="1"/>
</dbReference>
<sequence length="525" mass="56185">MFDSLREILVELREAVLSERAIALYQPTGTGGSDFFVLSDSCSTGLEPAIANEPLRLNQSLDTLAPVSVSGVAARSRLRPFGLHLASALAMPWRDPFGRGVVLVGIEVDGGECQSLQRLRGVADLPRLTRTLGESRLSGTLHIQRQLSSALRSVLAADTSGAGPMGRLRSLVDTARVLLRSDAAYLALPEQEPSGTHYYFASFSKVYTPDFRHLRMEFGQGLGGLARRTGRVVTSIDYARDERLLEAPVSETLDEGILSAVAAPLTRSGSEVHGVLYVGNRTPRPYSETDERLLSEYAEYVSLLMNTSEFKESAQSARLGRLREDFAHAIHDSVVRRLVEIGFTAEQAAASAEDGAAAASVEAIRQSAADALQTLRAELSELVPRGPAQMSVSQVLDSITSVRARPGVSRTVLVIGPMTEAPLPSHVAEAVVQVGAEALTNSLKHSACTMQTISIDSSATGVTLRVTDDGRGSPIVNLDPAQLSSMGHLGVTSMRRRAARIGASLTIDSSADEGTRVCLDVPRTW</sequence>
<keyword evidence="2" id="KW-0418">Kinase</keyword>
<dbReference type="Gene3D" id="3.30.450.40">
    <property type="match status" value="1"/>
</dbReference>
<feature type="domain" description="GAF" evidence="4">
    <location>
        <begin position="163"/>
        <end position="315"/>
    </location>
</feature>
<keyword evidence="7" id="KW-1185">Reference proteome</keyword>
<dbReference type="SMART" id="SM00065">
    <property type="entry name" value="GAF"/>
    <property type="match status" value="1"/>
</dbReference>
<keyword evidence="3" id="KW-0902">Two-component regulatory system</keyword>
<accession>A0ABV9LCW1</accession>
<evidence type="ECO:0000259" key="5">
    <source>
        <dbReference type="SMART" id="SM00387"/>
    </source>
</evidence>
<reference evidence="7" key="1">
    <citation type="journal article" date="2019" name="Int. J. Syst. Evol. Microbiol.">
        <title>The Global Catalogue of Microorganisms (GCM) 10K type strain sequencing project: providing services to taxonomists for standard genome sequencing and annotation.</title>
        <authorList>
            <consortium name="The Broad Institute Genomics Platform"/>
            <consortium name="The Broad Institute Genome Sequencing Center for Infectious Disease"/>
            <person name="Wu L."/>
            <person name="Ma J."/>
        </authorList>
    </citation>
    <scope>NUCLEOTIDE SEQUENCE [LARGE SCALE GENOMIC DNA]</scope>
    <source>
        <strain evidence="7">CCUG 62763</strain>
    </source>
</reference>
<dbReference type="SUPFAM" id="SSF55874">
    <property type="entry name" value="ATPase domain of HSP90 chaperone/DNA topoisomerase II/histidine kinase"/>
    <property type="match status" value="1"/>
</dbReference>
<dbReference type="Gene3D" id="3.30.565.10">
    <property type="entry name" value="Histidine kinase-like ATPase, C-terminal domain"/>
    <property type="match status" value="1"/>
</dbReference>
<dbReference type="InterPro" id="IPR050482">
    <property type="entry name" value="Sensor_HK_TwoCompSys"/>
</dbReference>
<evidence type="ECO:0000256" key="2">
    <source>
        <dbReference type="ARBA" id="ARBA00022777"/>
    </source>
</evidence>
<dbReference type="Proteomes" id="UP001596025">
    <property type="component" value="Unassembled WGS sequence"/>
</dbReference>
<dbReference type="SMART" id="SM00387">
    <property type="entry name" value="HATPase_c"/>
    <property type="match status" value="1"/>
</dbReference>
<evidence type="ECO:0000313" key="6">
    <source>
        <dbReference type="EMBL" id="MFC4691959.1"/>
    </source>
</evidence>
<gene>
    <name evidence="6" type="ORF">ACFO3M_01000</name>
</gene>
<dbReference type="RefSeq" id="WP_387985199.1">
    <property type="nucleotide sequence ID" value="NZ_JBHSGR010000001.1"/>
</dbReference>
<dbReference type="Pfam" id="PF02518">
    <property type="entry name" value="HATPase_c"/>
    <property type="match status" value="1"/>
</dbReference>
<evidence type="ECO:0000256" key="3">
    <source>
        <dbReference type="ARBA" id="ARBA00023012"/>
    </source>
</evidence>
<evidence type="ECO:0000259" key="4">
    <source>
        <dbReference type="SMART" id="SM00065"/>
    </source>
</evidence>
<name>A0ABV9LCW1_9ACTN</name>
<dbReference type="InterPro" id="IPR029016">
    <property type="entry name" value="GAF-like_dom_sf"/>
</dbReference>
<dbReference type="PANTHER" id="PTHR24421:SF61">
    <property type="entry name" value="OXYGEN SENSOR HISTIDINE KINASE NREB"/>
    <property type="match status" value="1"/>
</dbReference>
<comment type="caution">
    <text evidence="6">The sequence shown here is derived from an EMBL/GenBank/DDBJ whole genome shotgun (WGS) entry which is preliminary data.</text>
</comment>
<evidence type="ECO:0000313" key="7">
    <source>
        <dbReference type="Proteomes" id="UP001596025"/>
    </source>
</evidence>
<dbReference type="InterPro" id="IPR036890">
    <property type="entry name" value="HATPase_C_sf"/>
</dbReference>
<dbReference type="EMBL" id="JBHSGR010000001">
    <property type="protein sequence ID" value="MFC4691959.1"/>
    <property type="molecule type" value="Genomic_DNA"/>
</dbReference>
<dbReference type="SUPFAM" id="SSF55781">
    <property type="entry name" value="GAF domain-like"/>
    <property type="match status" value="1"/>
</dbReference>